<evidence type="ECO:0000313" key="1">
    <source>
        <dbReference type="EMBL" id="KAE8352916.1"/>
    </source>
</evidence>
<dbReference type="EMBL" id="ML739114">
    <property type="protein sequence ID" value="KAE8352916.1"/>
    <property type="molecule type" value="Genomic_DNA"/>
</dbReference>
<gene>
    <name evidence="1" type="ORF">BDV28DRAFT_157466</name>
</gene>
<evidence type="ECO:0000313" key="2">
    <source>
        <dbReference type="Proteomes" id="UP000327118"/>
    </source>
</evidence>
<keyword evidence="2" id="KW-1185">Reference proteome</keyword>
<sequence>MEYTKEDILKERGLGEKAARKKSRKSLTIPAAALERRDFKWPRFWSLYYRTILDDPASNRLCITGIGPATRTNGRFDAVPIDPRIARVCGVAKGRRNAVFRMAVMLGHDRNRMEGKRIGYPMHLHCWLLLDRVVGHDLVRQHLREFVQAAEAFWKANTKEWLTELSHHKYGKPFCHEKRLHWLKRQSDVDTTQNDEAGKGEIDVYHISGSPLRIPGIKELTAQVTRERNDGVSLRGSPTILNLPLDIAVIIVDVIYKSRPHCRERIDDTRNVLEAFQWKLPGAYWRARCNPRLIFEVDDLVRTQRAVDWASFCLGLEELLLDDDWYCNSGLNNRCRTLRFLEGIKGRFLGMIETDS</sequence>
<protein>
    <submittedName>
        <fullName evidence="1">Uncharacterized protein</fullName>
    </submittedName>
</protein>
<name>A0A5N6Z7R2_9EURO</name>
<proteinExistence type="predicted"/>
<organism evidence="1 2">
    <name type="scientific">Aspergillus coremiiformis</name>
    <dbReference type="NCBI Taxonomy" id="138285"/>
    <lineage>
        <taxon>Eukaryota</taxon>
        <taxon>Fungi</taxon>
        <taxon>Dikarya</taxon>
        <taxon>Ascomycota</taxon>
        <taxon>Pezizomycotina</taxon>
        <taxon>Eurotiomycetes</taxon>
        <taxon>Eurotiomycetidae</taxon>
        <taxon>Eurotiales</taxon>
        <taxon>Aspergillaceae</taxon>
        <taxon>Aspergillus</taxon>
        <taxon>Aspergillus subgen. Circumdati</taxon>
    </lineage>
</organism>
<reference evidence="2" key="1">
    <citation type="submission" date="2019-04" db="EMBL/GenBank/DDBJ databases">
        <title>Friends and foes A comparative genomics studyof 23 Aspergillus species from section Flavi.</title>
        <authorList>
            <consortium name="DOE Joint Genome Institute"/>
            <person name="Kjaerbolling I."/>
            <person name="Vesth T."/>
            <person name="Frisvad J.C."/>
            <person name="Nybo J.L."/>
            <person name="Theobald S."/>
            <person name="Kildgaard S."/>
            <person name="Isbrandt T."/>
            <person name="Kuo A."/>
            <person name="Sato A."/>
            <person name="Lyhne E.K."/>
            <person name="Kogle M.E."/>
            <person name="Wiebenga A."/>
            <person name="Kun R.S."/>
            <person name="Lubbers R.J."/>
            <person name="Makela M.R."/>
            <person name="Barry K."/>
            <person name="Chovatia M."/>
            <person name="Clum A."/>
            <person name="Daum C."/>
            <person name="Haridas S."/>
            <person name="He G."/>
            <person name="LaButti K."/>
            <person name="Lipzen A."/>
            <person name="Mondo S."/>
            <person name="Riley R."/>
            <person name="Salamov A."/>
            <person name="Simmons B.A."/>
            <person name="Magnuson J.K."/>
            <person name="Henrissat B."/>
            <person name="Mortensen U.H."/>
            <person name="Larsen T.O."/>
            <person name="Devries R.P."/>
            <person name="Grigoriev I.V."/>
            <person name="Machida M."/>
            <person name="Baker S.E."/>
            <person name="Andersen M.R."/>
        </authorList>
    </citation>
    <scope>NUCLEOTIDE SEQUENCE [LARGE SCALE GENOMIC DNA]</scope>
    <source>
        <strain evidence="2">CBS 553.77</strain>
    </source>
</reference>
<dbReference type="AlphaFoldDB" id="A0A5N6Z7R2"/>
<accession>A0A5N6Z7R2</accession>
<dbReference type="OrthoDB" id="4524525at2759"/>
<dbReference type="Proteomes" id="UP000327118">
    <property type="component" value="Unassembled WGS sequence"/>
</dbReference>